<dbReference type="InterPro" id="IPR044878">
    <property type="entry name" value="UbiA_sf"/>
</dbReference>
<evidence type="ECO:0000256" key="3">
    <source>
        <dbReference type="ARBA" id="ARBA00022679"/>
    </source>
</evidence>
<dbReference type="RefSeq" id="WP_230844085.1">
    <property type="nucleotide sequence ID" value="NZ_CP063845.1"/>
</dbReference>
<dbReference type="Pfam" id="PF01040">
    <property type="entry name" value="UbiA"/>
    <property type="match status" value="1"/>
</dbReference>
<feature type="transmembrane region" description="Helical" evidence="7">
    <location>
        <begin position="244"/>
        <end position="262"/>
    </location>
</feature>
<dbReference type="Proteomes" id="UP001054846">
    <property type="component" value="Chromosome"/>
</dbReference>
<evidence type="ECO:0000256" key="5">
    <source>
        <dbReference type="ARBA" id="ARBA00022989"/>
    </source>
</evidence>
<dbReference type="InterPro" id="IPR000537">
    <property type="entry name" value="UbiA_prenyltransferase"/>
</dbReference>
<dbReference type="Gene3D" id="1.20.120.1780">
    <property type="entry name" value="UbiA prenyltransferase"/>
    <property type="match status" value="1"/>
</dbReference>
<dbReference type="PANTHER" id="PTHR43009:SF7">
    <property type="entry name" value="HOMOGENTISATE GERANYLGERANYLTRANSFERASE, CHLOROPLASTIC"/>
    <property type="match status" value="1"/>
</dbReference>
<dbReference type="PANTHER" id="PTHR43009">
    <property type="entry name" value="HOMOGENTISATE SOLANESYLTRANSFERASE, CHLOROPLASTIC"/>
    <property type="match status" value="1"/>
</dbReference>
<feature type="transmembrane region" description="Helical" evidence="7">
    <location>
        <begin position="16"/>
        <end position="37"/>
    </location>
</feature>
<keyword evidence="3 8" id="KW-0808">Transferase</keyword>
<evidence type="ECO:0000313" key="8">
    <source>
        <dbReference type="EMBL" id="UFP96749.1"/>
    </source>
</evidence>
<feature type="transmembrane region" description="Helical" evidence="7">
    <location>
        <begin position="173"/>
        <end position="196"/>
    </location>
</feature>
<reference evidence="8 9" key="1">
    <citation type="journal article" date="2021" name="Genome Biol. Evol.">
        <title>Complete Genome Sequencing of a Novel Gloeobacter Species from a Waterfall Cave in Mexico.</title>
        <authorList>
            <person name="Saw J.H."/>
            <person name="Cardona T."/>
            <person name="Montejano G."/>
        </authorList>
    </citation>
    <scope>NUCLEOTIDE SEQUENCE [LARGE SCALE GENOMIC DNA]</scope>
    <source>
        <strain evidence="8">MG652769</strain>
    </source>
</reference>
<sequence length="299" mass="33150">MPPTLQAFWKFTRPHTIYGTAASLIGIFVIASAHLGAVTPEGLAALLVAQVSCLCANVYIVGLNQLTDVEIDRINKPYLPIASGEISPRTGAVLVGALGVAALGIALLQNPYLFATVAASVLIGTAYSLPPLRLKRFALFASLCIFTVRGLIVNLGLWGYFLEQAGQPVRFDPAILCLSLFVTLFTFVIAIFKDIPDMEGDRRFAITTFSLRLGRRFVFDLSCWLLVATYLLVSALSALFRPPAGVAFLFAFHAAVLAVFFYRRGRVELKDNVEVTNFYQFIWKLYYVEYLVYPLTWWL</sequence>
<evidence type="ECO:0000256" key="6">
    <source>
        <dbReference type="ARBA" id="ARBA00023136"/>
    </source>
</evidence>
<dbReference type="CDD" id="cd13960">
    <property type="entry name" value="PT_UbiA_HPT1"/>
    <property type="match status" value="1"/>
</dbReference>
<dbReference type="NCBIfam" id="NF009525">
    <property type="entry name" value="PRK12887.1"/>
    <property type="match status" value="1"/>
</dbReference>
<name>A0ABY3PTA4_9CYAN</name>
<protein>
    <submittedName>
        <fullName evidence="8">Homogentisate phytyltransferase</fullName>
        <ecNumber evidence="8">2.5.1.115</ecNumber>
    </submittedName>
</protein>
<organism evidence="8 9">
    <name type="scientific">Gloeobacter morelensis MG652769</name>
    <dbReference type="NCBI Taxonomy" id="2781736"/>
    <lineage>
        <taxon>Bacteria</taxon>
        <taxon>Bacillati</taxon>
        <taxon>Cyanobacteriota</taxon>
        <taxon>Cyanophyceae</taxon>
        <taxon>Gloeobacterales</taxon>
        <taxon>Gloeobacteraceae</taxon>
        <taxon>Gloeobacter</taxon>
        <taxon>Gloeobacter morelensis</taxon>
    </lineage>
</organism>
<evidence type="ECO:0000313" key="9">
    <source>
        <dbReference type="Proteomes" id="UP001054846"/>
    </source>
</evidence>
<feature type="transmembrane region" description="Helical" evidence="7">
    <location>
        <begin position="112"/>
        <end position="130"/>
    </location>
</feature>
<dbReference type="InterPro" id="IPR044502">
    <property type="entry name" value="AtHST-like"/>
</dbReference>
<keyword evidence="9" id="KW-1185">Reference proteome</keyword>
<evidence type="ECO:0000256" key="4">
    <source>
        <dbReference type="ARBA" id="ARBA00022692"/>
    </source>
</evidence>
<evidence type="ECO:0000256" key="1">
    <source>
        <dbReference type="ARBA" id="ARBA00004141"/>
    </source>
</evidence>
<keyword evidence="6 7" id="KW-0472">Membrane</keyword>
<gene>
    <name evidence="8" type="ORF">ISF26_11285</name>
</gene>
<proteinExistence type="inferred from homology"/>
<dbReference type="Gene3D" id="1.10.357.140">
    <property type="entry name" value="UbiA prenyltransferase"/>
    <property type="match status" value="1"/>
</dbReference>
<comment type="subcellular location">
    <subcellularLocation>
        <location evidence="1">Membrane</location>
        <topology evidence="1">Multi-pass membrane protein</topology>
    </subcellularLocation>
</comment>
<keyword evidence="5 7" id="KW-1133">Transmembrane helix</keyword>
<dbReference type="EMBL" id="CP063845">
    <property type="protein sequence ID" value="UFP96749.1"/>
    <property type="molecule type" value="Genomic_DNA"/>
</dbReference>
<evidence type="ECO:0000256" key="2">
    <source>
        <dbReference type="ARBA" id="ARBA00005985"/>
    </source>
</evidence>
<feature type="transmembrane region" description="Helical" evidence="7">
    <location>
        <begin position="43"/>
        <end position="66"/>
    </location>
</feature>
<comment type="similarity">
    <text evidence="2">Belongs to the UbiA prenyltransferase family.</text>
</comment>
<dbReference type="GO" id="GO:0010176">
    <property type="term" value="F:homogentisate phytyltransferase activity"/>
    <property type="evidence" value="ECO:0007669"/>
    <property type="project" value="UniProtKB-EC"/>
</dbReference>
<feature type="transmembrane region" description="Helical" evidence="7">
    <location>
        <begin position="137"/>
        <end position="161"/>
    </location>
</feature>
<feature type="transmembrane region" description="Helical" evidence="7">
    <location>
        <begin position="86"/>
        <end position="106"/>
    </location>
</feature>
<accession>A0ABY3PTA4</accession>
<evidence type="ECO:0000256" key="7">
    <source>
        <dbReference type="SAM" id="Phobius"/>
    </source>
</evidence>
<dbReference type="EC" id="2.5.1.115" evidence="8"/>
<keyword evidence="4 7" id="KW-0812">Transmembrane</keyword>
<feature type="transmembrane region" description="Helical" evidence="7">
    <location>
        <begin position="217"/>
        <end position="238"/>
    </location>
</feature>